<evidence type="ECO:0000313" key="7">
    <source>
        <dbReference type="Proteomes" id="UP001627154"/>
    </source>
</evidence>
<dbReference type="SUPFAM" id="SSF55797">
    <property type="entry name" value="PR-1-like"/>
    <property type="match status" value="1"/>
</dbReference>
<accession>A0ABD2W3L2</accession>
<gene>
    <name evidence="6" type="ORF">TKK_017457</name>
</gene>
<keyword evidence="4" id="KW-0732">Signal</keyword>
<feature type="chain" id="PRO_5044843441" description="SCP domain-containing protein" evidence="4">
    <location>
        <begin position="26"/>
        <end position="214"/>
    </location>
</feature>
<dbReference type="Pfam" id="PF00188">
    <property type="entry name" value="CAP"/>
    <property type="match status" value="1"/>
</dbReference>
<dbReference type="SMART" id="SM00198">
    <property type="entry name" value="SCP"/>
    <property type="match status" value="1"/>
</dbReference>
<dbReference type="InterPro" id="IPR014044">
    <property type="entry name" value="CAP_dom"/>
</dbReference>
<evidence type="ECO:0000259" key="5">
    <source>
        <dbReference type="SMART" id="SM00198"/>
    </source>
</evidence>
<comment type="subcellular location">
    <subcellularLocation>
        <location evidence="1">Secreted</location>
    </subcellularLocation>
</comment>
<evidence type="ECO:0000256" key="4">
    <source>
        <dbReference type="SAM" id="SignalP"/>
    </source>
</evidence>
<dbReference type="InterPro" id="IPR018244">
    <property type="entry name" value="Allrgn_V5/Tpx1_CS"/>
</dbReference>
<comment type="caution">
    <text evidence="6">The sequence shown here is derived from an EMBL/GenBank/DDBJ whole genome shotgun (WGS) entry which is preliminary data.</text>
</comment>
<dbReference type="CDD" id="cd05380">
    <property type="entry name" value="CAP_euk"/>
    <property type="match status" value="1"/>
</dbReference>
<reference evidence="6 7" key="1">
    <citation type="journal article" date="2024" name="bioRxiv">
        <title>A reference genome for Trichogramma kaykai: A tiny desert-dwelling parasitoid wasp with competing sex-ratio distorters.</title>
        <authorList>
            <person name="Culotta J."/>
            <person name="Lindsey A.R."/>
        </authorList>
    </citation>
    <scope>NUCLEOTIDE SEQUENCE [LARGE SCALE GENOMIC DNA]</scope>
    <source>
        <strain evidence="6 7">KSX58</strain>
    </source>
</reference>
<dbReference type="InterPro" id="IPR035940">
    <property type="entry name" value="CAP_sf"/>
</dbReference>
<organism evidence="6 7">
    <name type="scientific">Trichogramma kaykai</name>
    <dbReference type="NCBI Taxonomy" id="54128"/>
    <lineage>
        <taxon>Eukaryota</taxon>
        <taxon>Metazoa</taxon>
        <taxon>Ecdysozoa</taxon>
        <taxon>Arthropoda</taxon>
        <taxon>Hexapoda</taxon>
        <taxon>Insecta</taxon>
        <taxon>Pterygota</taxon>
        <taxon>Neoptera</taxon>
        <taxon>Endopterygota</taxon>
        <taxon>Hymenoptera</taxon>
        <taxon>Apocrita</taxon>
        <taxon>Proctotrupomorpha</taxon>
        <taxon>Chalcidoidea</taxon>
        <taxon>Trichogrammatidae</taxon>
        <taxon>Trichogramma</taxon>
    </lineage>
</organism>
<dbReference type="Gene3D" id="3.40.33.10">
    <property type="entry name" value="CAP"/>
    <property type="match status" value="1"/>
</dbReference>
<keyword evidence="2" id="KW-0964">Secreted</keyword>
<evidence type="ECO:0000313" key="6">
    <source>
        <dbReference type="EMBL" id="KAL3387135.1"/>
    </source>
</evidence>
<evidence type="ECO:0000256" key="3">
    <source>
        <dbReference type="ARBA" id="ARBA00023157"/>
    </source>
</evidence>
<dbReference type="PRINTS" id="PR00837">
    <property type="entry name" value="V5TPXLIKE"/>
</dbReference>
<dbReference type="PRINTS" id="PR00838">
    <property type="entry name" value="V5ALLERGEN"/>
</dbReference>
<dbReference type="GO" id="GO:0005576">
    <property type="term" value="C:extracellular region"/>
    <property type="evidence" value="ECO:0007669"/>
    <property type="project" value="UniProtKB-SubCell"/>
</dbReference>
<dbReference type="InterPro" id="IPR001283">
    <property type="entry name" value="CRISP-related"/>
</dbReference>
<proteinExistence type="predicted"/>
<keyword evidence="7" id="KW-1185">Reference proteome</keyword>
<dbReference type="AlphaFoldDB" id="A0ABD2W3L2"/>
<evidence type="ECO:0000256" key="2">
    <source>
        <dbReference type="ARBA" id="ARBA00022525"/>
    </source>
</evidence>
<dbReference type="PROSITE" id="PS01009">
    <property type="entry name" value="CRISP_1"/>
    <property type="match status" value="1"/>
</dbReference>
<name>A0ABD2W3L2_9HYME</name>
<feature type="domain" description="SCP" evidence="5">
    <location>
        <begin position="47"/>
        <end position="210"/>
    </location>
</feature>
<dbReference type="InterPro" id="IPR002413">
    <property type="entry name" value="V5_allergen-like"/>
</dbReference>
<dbReference type="Proteomes" id="UP001627154">
    <property type="component" value="Unassembled WGS sequence"/>
</dbReference>
<feature type="signal peptide" evidence="4">
    <location>
        <begin position="1"/>
        <end position="25"/>
    </location>
</feature>
<dbReference type="PROSITE" id="PS01010">
    <property type="entry name" value="CRISP_2"/>
    <property type="match status" value="1"/>
</dbReference>
<evidence type="ECO:0000256" key="1">
    <source>
        <dbReference type="ARBA" id="ARBA00004613"/>
    </source>
</evidence>
<keyword evidence="3" id="KW-1015">Disulfide bond</keyword>
<dbReference type="PANTHER" id="PTHR10334">
    <property type="entry name" value="CYSTEINE-RICH SECRETORY PROTEIN-RELATED"/>
    <property type="match status" value="1"/>
</dbReference>
<protein>
    <recommendedName>
        <fullName evidence="5">SCP domain-containing protein</fullName>
    </recommendedName>
</protein>
<sequence length="214" mass="24750">MLKTIVFSLVLAVLFIETAKNKSHATPYYYFFEYSPCGIMLSNWVTEQEKYIIVQLHNELRQKVARGEEQRGNPGPQPPALAMPNLVWDEGLAEKAQQSANRCEMKHDACFYNPPYCDYGQNIATIWTKAPMDILRIEDRILGWYDEVELVNNNLVRSYYGESSSGWGHYTQMVWAKSTRIGCGISRYYKYNFNYMMIFCNYGPAGNIPAQPVY</sequence>
<dbReference type="EMBL" id="JBJJXI010000139">
    <property type="protein sequence ID" value="KAL3387135.1"/>
    <property type="molecule type" value="Genomic_DNA"/>
</dbReference>